<evidence type="ECO:0000256" key="2">
    <source>
        <dbReference type="ARBA" id="ARBA00022801"/>
    </source>
</evidence>
<dbReference type="GO" id="GO:0052689">
    <property type="term" value="F:carboxylic ester hydrolase activity"/>
    <property type="evidence" value="ECO:0007669"/>
    <property type="project" value="UniProtKB-ARBA"/>
</dbReference>
<dbReference type="RefSeq" id="WP_169592653.1">
    <property type="nucleotide sequence ID" value="NZ_VCQU01000010.1"/>
</dbReference>
<accession>A0A848KQ49</accession>
<dbReference type="SUPFAM" id="SSF53474">
    <property type="entry name" value="alpha/beta-Hydrolases"/>
    <property type="match status" value="1"/>
</dbReference>
<dbReference type="PANTHER" id="PTHR22946:SF9">
    <property type="entry name" value="POLYKETIDE TRANSFERASE AF380"/>
    <property type="match status" value="1"/>
</dbReference>
<dbReference type="Gene3D" id="3.40.50.1820">
    <property type="entry name" value="alpha/beta hydrolase"/>
    <property type="match status" value="1"/>
</dbReference>
<dbReference type="InterPro" id="IPR050261">
    <property type="entry name" value="FrsA_esterase"/>
</dbReference>
<keyword evidence="5" id="KW-1185">Reference proteome</keyword>
<dbReference type="InterPro" id="IPR029058">
    <property type="entry name" value="AB_hydrolase_fold"/>
</dbReference>
<dbReference type="EMBL" id="VCQU01000010">
    <property type="protein sequence ID" value="NMN98410.1"/>
    <property type="molecule type" value="Genomic_DNA"/>
</dbReference>
<proteinExistence type="inferred from homology"/>
<name>A0A848KQ49_9NOCA</name>
<reference evidence="4 5" key="1">
    <citation type="submission" date="2019-05" db="EMBL/GenBank/DDBJ databases">
        <authorList>
            <person name="Lee S.D."/>
        </authorList>
    </citation>
    <scope>NUCLEOTIDE SEQUENCE [LARGE SCALE GENOMIC DNA]</scope>
    <source>
        <strain evidence="4 5">YC2-7</strain>
    </source>
</reference>
<sequence length="307" mass="33670">MSKDTRYQRHTISIPVGDSFCTAWLHMPTGVQRPPVVVMGHGMGATREMRLDAYAERFAARGIASIAFTYRNFGDSGGTHRQELNVKDQLRDWEEVLAHARGRDDVDTSRIAVWGTSFGGGHAITIASRHPDLVAAVAQCPFTDGLLTALRLSPFESLRLQGKFIRDLVATVTRREPVYLPLAGAPGDVAIMTAPDALPGYQSLVPDGGTWVNSTRARAIPRLLRYRPGRSTKKIQIPILFCISSTDTVAPAGPTLKYARRAPHGVVQTYEAGHFDFYTGQPFEQLVAEQIDFLAKHMSTQPTGGAR</sequence>
<evidence type="ECO:0000259" key="3">
    <source>
        <dbReference type="Pfam" id="PF12146"/>
    </source>
</evidence>
<dbReference type="Proteomes" id="UP000535543">
    <property type="component" value="Unassembled WGS sequence"/>
</dbReference>
<keyword evidence="2 4" id="KW-0378">Hydrolase</keyword>
<dbReference type="PANTHER" id="PTHR22946">
    <property type="entry name" value="DIENELACTONE HYDROLASE DOMAIN-CONTAINING PROTEIN-RELATED"/>
    <property type="match status" value="1"/>
</dbReference>
<organism evidence="4 5">
    <name type="scientific">Antrihabitans stalactiti</name>
    <dbReference type="NCBI Taxonomy" id="2584121"/>
    <lineage>
        <taxon>Bacteria</taxon>
        <taxon>Bacillati</taxon>
        <taxon>Actinomycetota</taxon>
        <taxon>Actinomycetes</taxon>
        <taxon>Mycobacteriales</taxon>
        <taxon>Nocardiaceae</taxon>
        <taxon>Antrihabitans</taxon>
    </lineage>
</organism>
<gene>
    <name evidence="4" type="ORF">FGL95_25540</name>
</gene>
<feature type="domain" description="Serine aminopeptidase S33" evidence="3">
    <location>
        <begin position="36"/>
        <end position="268"/>
    </location>
</feature>
<protein>
    <submittedName>
        <fullName evidence="4">Alpha/beta hydrolase</fullName>
    </submittedName>
</protein>
<dbReference type="Pfam" id="PF12146">
    <property type="entry name" value="Hydrolase_4"/>
    <property type="match status" value="1"/>
</dbReference>
<evidence type="ECO:0000313" key="4">
    <source>
        <dbReference type="EMBL" id="NMN98410.1"/>
    </source>
</evidence>
<comment type="similarity">
    <text evidence="1">Belongs to the AB hydrolase superfamily.</text>
</comment>
<dbReference type="InterPro" id="IPR022742">
    <property type="entry name" value="Hydrolase_4"/>
</dbReference>
<reference evidence="4 5" key="2">
    <citation type="submission" date="2020-06" db="EMBL/GenBank/DDBJ databases">
        <title>Antribacter stalactiti gen. nov., sp. nov., a new member of the family Nacardiaceae isolated from a cave.</title>
        <authorList>
            <person name="Kim I.S."/>
        </authorList>
    </citation>
    <scope>NUCLEOTIDE SEQUENCE [LARGE SCALE GENOMIC DNA]</scope>
    <source>
        <strain evidence="4 5">YC2-7</strain>
    </source>
</reference>
<comment type="caution">
    <text evidence="4">The sequence shown here is derived from an EMBL/GenBank/DDBJ whole genome shotgun (WGS) entry which is preliminary data.</text>
</comment>
<evidence type="ECO:0000313" key="5">
    <source>
        <dbReference type="Proteomes" id="UP000535543"/>
    </source>
</evidence>
<dbReference type="AlphaFoldDB" id="A0A848KQ49"/>
<evidence type="ECO:0000256" key="1">
    <source>
        <dbReference type="ARBA" id="ARBA00008645"/>
    </source>
</evidence>